<evidence type="ECO:0000313" key="2">
    <source>
        <dbReference type="EMBL" id="XBV27577.1"/>
    </source>
</evidence>
<dbReference type="RefSeq" id="WP_350280361.1">
    <property type="nucleotide sequence ID" value="NZ_CP158165.1"/>
</dbReference>
<name>A0AAU7TKQ9_9ACTN</name>
<dbReference type="InterPro" id="IPR041375">
    <property type="entry name" value="VapC45_PIN-like"/>
</dbReference>
<sequence>MCSAKQPEYFFDRSLGKASAARLRDLGWTIHLIADFYQHDATRIPDEEWIAEGCSRGWLLLTKDKRIRYREHELSALEAGHLFCLASGNLGLDEMARRFVDAERAMLAATHRASVGFWHVHAGGRITKMWP</sequence>
<accession>A0AAU7TKQ9</accession>
<proteinExistence type="predicted"/>
<reference evidence="2" key="1">
    <citation type="submission" date="2024-06" db="EMBL/GenBank/DDBJ databases">
        <title>Kribbella sp. strain HUAS MG21 genome sequences.</title>
        <authorList>
            <person name="Mo P."/>
        </authorList>
    </citation>
    <scope>NUCLEOTIDE SEQUENCE</scope>
    <source>
        <strain evidence="2">HUAS MG21</strain>
    </source>
</reference>
<gene>
    <name evidence="2" type="ORF">ABN611_14335</name>
</gene>
<dbReference type="AlphaFoldDB" id="A0AAU7TKQ9"/>
<feature type="domain" description="VapC45 PIN like" evidence="1">
    <location>
        <begin position="7"/>
        <end position="81"/>
    </location>
</feature>
<protein>
    <recommendedName>
        <fullName evidence="1">VapC45 PIN like domain-containing protein</fullName>
    </recommendedName>
</protein>
<organism evidence="2">
    <name type="scientific">Kribbella sp. HUAS MG21</name>
    <dbReference type="NCBI Taxonomy" id="3160966"/>
    <lineage>
        <taxon>Bacteria</taxon>
        <taxon>Bacillati</taxon>
        <taxon>Actinomycetota</taxon>
        <taxon>Actinomycetes</taxon>
        <taxon>Propionibacteriales</taxon>
        <taxon>Kribbellaceae</taxon>
        <taxon>Kribbella</taxon>
    </lineage>
</organism>
<dbReference type="EMBL" id="CP158165">
    <property type="protein sequence ID" value="XBV27577.1"/>
    <property type="molecule type" value="Genomic_DNA"/>
</dbReference>
<evidence type="ECO:0000259" key="1">
    <source>
        <dbReference type="Pfam" id="PF18478"/>
    </source>
</evidence>
<dbReference type="Pfam" id="PF18478">
    <property type="entry name" value="PIN_10"/>
    <property type="match status" value="1"/>
</dbReference>